<comment type="caution">
    <text evidence="1">The sequence shown here is derived from an EMBL/GenBank/DDBJ whole genome shotgun (WGS) entry which is preliminary data.</text>
</comment>
<organism evidence="1 2">
    <name type="scientific">Smallanthus sonchifolius</name>
    <dbReference type="NCBI Taxonomy" id="185202"/>
    <lineage>
        <taxon>Eukaryota</taxon>
        <taxon>Viridiplantae</taxon>
        <taxon>Streptophyta</taxon>
        <taxon>Embryophyta</taxon>
        <taxon>Tracheophyta</taxon>
        <taxon>Spermatophyta</taxon>
        <taxon>Magnoliopsida</taxon>
        <taxon>eudicotyledons</taxon>
        <taxon>Gunneridae</taxon>
        <taxon>Pentapetalae</taxon>
        <taxon>asterids</taxon>
        <taxon>campanulids</taxon>
        <taxon>Asterales</taxon>
        <taxon>Asteraceae</taxon>
        <taxon>Asteroideae</taxon>
        <taxon>Heliantheae alliance</taxon>
        <taxon>Millerieae</taxon>
        <taxon>Smallanthus</taxon>
    </lineage>
</organism>
<dbReference type="EMBL" id="CM042042">
    <property type="protein sequence ID" value="KAI3704621.1"/>
    <property type="molecule type" value="Genomic_DNA"/>
</dbReference>
<reference evidence="1 2" key="2">
    <citation type="journal article" date="2022" name="Mol. Ecol. Resour.">
        <title>The genomes of chicory, endive, great burdock and yacon provide insights into Asteraceae paleo-polyploidization history and plant inulin production.</title>
        <authorList>
            <person name="Fan W."/>
            <person name="Wang S."/>
            <person name="Wang H."/>
            <person name="Wang A."/>
            <person name="Jiang F."/>
            <person name="Liu H."/>
            <person name="Zhao H."/>
            <person name="Xu D."/>
            <person name="Zhang Y."/>
        </authorList>
    </citation>
    <scope>NUCLEOTIDE SEQUENCE [LARGE SCALE GENOMIC DNA]</scope>
    <source>
        <strain evidence="2">cv. Yunnan</strain>
        <tissue evidence="1">Leaves</tissue>
    </source>
</reference>
<evidence type="ECO:0000313" key="1">
    <source>
        <dbReference type="EMBL" id="KAI3704621.1"/>
    </source>
</evidence>
<reference evidence="2" key="1">
    <citation type="journal article" date="2022" name="Mol. Ecol. Resour.">
        <title>The genomes of chicory, endive, great burdock and yacon provide insights into Asteraceae palaeo-polyploidization history and plant inulin production.</title>
        <authorList>
            <person name="Fan W."/>
            <person name="Wang S."/>
            <person name="Wang H."/>
            <person name="Wang A."/>
            <person name="Jiang F."/>
            <person name="Liu H."/>
            <person name="Zhao H."/>
            <person name="Xu D."/>
            <person name="Zhang Y."/>
        </authorList>
    </citation>
    <scope>NUCLEOTIDE SEQUENCE [LARGE SCALE GENOMIC DNA]</scope>
    <source>
        <strain evidence="2">cv. Yunnan</strain>
    </source>
</reference>
<gene>
    <name evidence="1" type="ORF">L1987_74847</name>
</gene>
<accession>A0ACB9A513</accession>
<name>A0ACB9A513_9ASTR</name>
<keyword evidence="2" id="KW-1185">Reference proteome</keyword>
<protein>
    <submittedName>
        <fullName evidence="1">Uncharacterized protein</fullName>
    </submittedName>
</protein>
<sequence length="149" mass="16639">MVKVLTCVLPAGVEFYSTGFDSSIPSSYPRKGNDSKIYDKLLIQPGFHTFSRSLRSKGTWVSMGIYSDGSYGIQLSLIYSFLDTCHKGNQLFEGKDDSVSEPNEEHGESGEELLLYLKSRLKQAMRNSGLAVVSQNQMMKMLRLGLLQL</sequence>
<evidence type="ECO:0000313" key="2">
    <source>
        <dbReference type="Proteomes" id="UP001056120"/>
    </source>
</evidence>
<dbReference type="Proteomes" id="UP001056120">
    <property type="component" value="Linkage Group LG25"/>
</dbReference>
<proteinExistence type="predicted"/>